<evidence type="ECO:0000259" key="2">
    <source>
        <dbReference type="Pfam" id="PF00174"/>
    </source>
</evidence>
<feature type="transmembrane region" description="Helical" evidence="1">
    <location>
        <begin position="12"/>
        <end position="35"/>
    </location>
</feature>
<dbReference type="Gene3D" id="3.90.420.10">
    <property type="entry name" value="Oxidoreductase, molybdopterin-binding domain"/>
    <property type="match status" value="1"/>
</dbReference>
<keyword evidence="1" id="KW-0472">Membrane</keyword>
<dbReference type="PANTHER" id="PTHR19372">
    <property type="entry name" value="SULFITE REDUCTASE"/>
    <property type="match status" value="1"/>
</dbReference>
<evidence type="ECO:0000256" key="1">
    <source>
        <dbReference type="SAM" id="Phobius"/>
    </source>
</evidence>
<dbReference type="AlphaFoldDB" id="A0A2P4UIK2"/>
<dbReference type="GO" id="GO:0006790">
    <property type="term" value="P:sulfur compound metabolic process"/>
    <property type="evidence" value="ECO:0007669"/>
    <property type="project" value="TreeGrafter"/>
</dbReference>
<evidence type="ECO:0000313" key="3">
    <source>
        <dbReference type="EMBL" id="POM24884.1"/>
    </source>
</evidence>
<dbReference type="GO" id="GO:0043546">
    <property type="term" value="F:molybdopterin cofactor binding"/>
    <property type="evidence" value="ECO:0007669"/>
    <property type="project" value="TreeGrafter"/>
</dbReference>
<feature type="domain" description="Oxidoreductase molybdopterin-binding" evidence="2">
    <location>
        <begin position="232"/>
        <end position="380"/>
    </location>
</feature>
<evidence type="ECO:0000313" key="4">
    <source>
        <dbReference type="Proteomes" id="UP000242367"/>
    </source>
</evidence>
<accession>A0A2P4UIK2</accession>
<organism evidence="3 4">
    <name type="scientific">Actinomadura rubteroloni</name>
    <dbReference type="NCBI Taxonomy" id="1926885"/>
    <lineage>
        <taxon>Bacteria</taxon>
        <taxon>Bacillati</taxon>
        <taxon>Actinomycetota</taxon>
        <taxon>Actinomycetes</taxon>
        <taxon>Streptosporangiales</taxon>
        <taxon>Thermomonosporaceae</taxon>
        <taxon>Actinomadura</taxon>
    </lineage>
</organism>
<dbReference type="Pfam" id="PF00174">
    <property type="entry name" value="Oxidored_molyb"/>
    <property type="match status" value="1"/>
</dbReference>
<dbReference type="GO" id="GO:0008482">
    <property type="term" value="F:sulfite oxidase activity"/>
    <property type="evidence" value="ECO:0007669"/>
    <property type="project" value="TreeGrafter"/>
</dbReference>
<feature type="transmembrane region" description="Helical" evidence="1">
    <location>
        <begin position="128"/>
        <end position="145"/>
    </location>
</feature>
<keyword evidence="4" id="KW-1185">Reference proteome</keyword>
<dbReference type="Gene3D" id="2.60.40.650">
    <property type="match status" value="1"/>
</dbReference>
<comment type="caution">
    <text evidence="3">The sequence shown here is derived from an EMBL/GenBank/DDBJ whole genome shotgun (WGS) entry which is preliminary data.</text>
</comment>
<dbReference type="InterPro" id="IPR000572">
    <property type="entry name" value="OxRdtase_Mopterin-bd_dom"/>
</dbReference>
<keyword evidence="1" id="KW-0812">Transmembrane</keyword>
<feature type="transmembrane region" description="Helical" evidence="1">
    <location>
        <begin position="72"/>
        <end position="91"/>
    </location>
</feature>
<dbReference type="SUPFAM" id="SSF81296">
    <property type="entry name" value="E set domains"/>
    <property type="match status" value="1"/>
</dbReference>
<dbReference type="GO" id="GO:0020037">
    <property type="term" value="F:heme binding"/>
    <property type="evidence" value="ECO:0007669"/>
    <property type="project" value="TreeGrafter"/>
</dbReference>
<protein>
    <submittedName>
        <fullName evidence="3">TMAO/DMSO reductase</fullName>
    </submittedName>
</protein>
<reference evidence="3 4" key="1">
    <citation type="journal article" date="2017" name="Chemistry">
        <title>Isolation, Biosynthesis and Chemical Modifications of Rubterolones A-F: Rare Tropolone Alkaloids from Actinomadura sp. 5-2.</title>
        <authorList>
            <person name="Guo H."/>
            <person name="Benndorf R."/>
            <person name="Leichnitz D."/>
            <person name="Klassen J.L."/>
            <person name="Vollmers J."/>
            <person name="Gorls H."/>
            <person name="Steinacker M."/>
            <person name="Weigel C."/>
            <person name="Dahse H.M."/>
            <person name="Kaster A.K."/>
            <person name="de Beer Z.W."/>
            <person name="Poulsen M."/>
            <person name="Beemelmanns C."/>
        </authorList>
    </citation>
    <scope>NUCLEOTIDE SEQUENCE [LARGE SCALE GENOMIC DNA]</scope>
    <source>
        <strain evidence="3 4">5-2</strain>
    </source>
</reference>
<sequence>MTNEERTPGRVAALATGLVAGAAGLGAAQLAAAFVRPQSAPLIALGGAGIDRTPEWLKHWAIRQFGTHDKQVLLGSMLVGAGIVAALLGLLARTRPRLAGALLGALAVAGAAAALTRPDAGPVDALPVLLGAVAAAGVVAVLLPAAARGTSGDRRSFLALAGGAAALAAGSTLLGRSIAGRKSVAKARAATRLPAPARPAPPLPRAADLRIPGLTPFTTPNRDFYRVDTALVVPQVDPADWTLRIHGLVDRPLEITFDELLRRPLLETDVTLTCVSNEVGGEYAGNARWVGASLAELLREARVRSGADQVFSRSSDGFTVSTPLDALMDGRDALLAVAMNGAPLPVEHGFPARMVVPGLYGYVSATKWVVDLKVSRFTDDRAYWTERGWADHGTVRTMARIDLPRPSADVKAGRIAVAGVAWAQHRGITAVQVRVDGGPWRTAQLAPVPNTDTWRQWVLEWDAVPGRHRIEARAVDGTGAVQTGNRADPFPSGATGWHQTTVTVHRN</sequence>
<dbReference type="RefSeq" id="WP_103563958.1">
    <property type="nucleotide sequence ID" value="NZ_MTBP01000002.1"/>
</dbReference>
<name>A0A2P4UIK2_9ACTN</name>
<feature type="transmembrane region" description="Helical" evidence="1">
    <location>
        <begin position="98"/>
        <end position="116"/>
    </location>
</feature>
<feature type="transmembrane region" description="Helical" evidence="1">
    <location>
        <begin position="157"/>
        <end position="179"/>
    </location>
</feature>
<dbReference type="InterPro" id="IPR036374">
    <property type="entry name" value="OxRdtase_Mopterin-bd_sf"/>
</dbReference>
<dbReference type="Proteomes" id="UP000242367">
    <property type="component" value="Unassembled WGS sequence"/>
</dbReference>
<dbReference type="EMBL" id="MTBP01000002">
    <property type="protein sequence ID" value="POM24884.1"/>
    <property type="molecule type" value="Genomic_DNA"/>
</dbReference>
<dbReference type="PANTHER" id="PTHR19372:SF7">
    <property type="entry name" value="SULFITE OXIDASE, MITOCHONDRIAL"/>
    <property type="match status" value="1"/>
</dbReference>
<keyword evidence="1" id="KW-1133">Transmembrane helix</keyword>
<dbReference type="SUPFAM" id="SSF56524">
    <property type="entry name" value="Oxidoreductase molybdopterin-binding domain"/>
    <property type="match status" value="1"/>
</dbReference>
<proteinExistence type="predicted"/>
<gene>
    <name evidence="3" type="ORF">BTM25_35220</name>
</gene>
<dbReference type="InterPro" id="IPR014756">
    <property type="entry name" value="Ig_E-set"/>
</dbReference>